<dbReference type="STRING" id="638301.HMPREF0444_0590"/>
<dbReference type="AlphaFoldDB" id="C8NF95"/>
<dbReference type="GO" id="GO:0009401">
    <property type="term" value="P:phosphoenolpyruvate-dependent sugar phosphotransferase system"/>
    <property type="evidence" value="ECO:0007669"/>
    <property type="project" value="InterPro"/>
</dbReference>
<dbReference type="Pfam" id="PF05043">
    <property type="entry name" value="Mga"/>
    <property type="match status" value="1"/>
</dbReference>
<dbReference type="SUPFAM" id="SSF55804">
    <property type="entry name" value="Phoshotransferase/anion transport protein"/>
    <property type="match status" value="1"/>
</dbReference>
<dbReference type="InterPro" id="IPR016152">
    <property type="entry name" value="PTrfase/Anion_transptr"/>
</dbReference>
<dbReference type="PANTHER" id="PTHR30185:SF18">
    <property type="entry name" value="TRANSCRIPTIONAL REGULATOR MTLR"/>
    <property type="match status" value="1"/>
</dbReference>
<dbReference type="PROSITE" id="PS51099">
    <property type="entry name" value="PTS_EIIB_TYPE_2"/>
    <property type="match status" value="1"/>
</dbReference>
<keyword evidence="10" id="KW-1185">Reference proteome</keyword>
<dbReference type="Pfam" id="PF08279">
    <property type="entry name" value="HTH_11"/>
    <property type="match status" value="1"/>
</dbReference>
<dbReference type="RefSeq" id="WP_005605798.1">
    <property type="nucleotide sequence ID" value="NZ_CP102283.1"/>
</dbReference>
<dbReference type="Pfam" id="PF00874">
    <property type="entry name" value="PRD"/>
    <property type="match status" value="1"/>
</dbReference>
<dbReference type="InterPro" id="IPR011608">
    <property type="entry name" value="PRD"/>
</dbReference>
<accession>C8NF95</accession>
<evidence type="ECO:0000259" key="6">
    <source>
        <dbReference type="PROSITE" id="PS51094"/>
    </source>
</evidence>
<feature type="domain" description="PTS EIIB type-2" evidence="7">
    <location>
        <begin position="398"/>
        <end position="487"/>
    </location>
</feature>
<keyword evidence="3" id="KW-0805">Transcription regulation</keyword>
<dbReference type="InterPro" id="IPR050661">
    <property type="entry name" value="BglG_antiterminators"/>
</dbReference>
<evidence type="ECO:0000259" key="8">
    <source>
        <dbReference type="PROSITE" id="PS51372"/>
    </source>
</evidence>
<dbReference type="InterPro" id="IPR013196">
    <property type="entry name" value="HTH_11"/>
</dbReference>
<dbReference type="Gene3D" id="3.40.930.10">
    <property type="entry name" value="Mannitol-specific EII, Chain A"/>
    <property type="match status" value="1"/>
</dbReference>
<keyword evidence="4" id="KW-0010">Activator</keyword>
<keyword evidence="5" id="KW-0804">Transcription</keyword>
<dbReference type="InterPro" id="IPR013011">
    <property type="entry name" value="PTS_EIIB_2"/>
</dbReference>
<dbReference type="Gene3D" id="1.10.10.10">
    <property type="entry name" value="Winged helix-like DNA-binding domain superfamily/Winged helix DNA-binding domain"/>
    <property type="match status" value="2"/>
</dbReference>
<dbReference type="EMBL" id="ACKZ01000013">
    <property type="protein sequence ID" value="EEW37624.1"/>
    <property type="molecule type" value="Genomic_DNA"/>
</dbReference>
<dbReference type="InterPro" id="IPR007737">
    <property type="entry name" value="Mga_HTH"/>
</dbReference>
<dbReference type="PANTHER" id="PTHR30185">
    <property type="entry name" value="CRYPTIC BETA-GLUCOSIDE BGL OPERON ANTITERMINATOR"/>
    <property type="match status" value="1"/>
</dbReference>
<comment type="caution">
    <text evidence="9">The sequence shown here is derived from an EMBL/GenBank/DDBJ whole genome shotgun (WGS) entry which is preliminary data.</text>
</comment>
<dbReference type="GO" id="GO:0006355">
    <property type="term" value="P:regulation of DNA-templated transcription"/>
    <property type="evidence" value="ECO:0007669"/>
    <property type="project" value="InterPro"/>
</dbReference>
<organism evidence="9 10">
    <name type="scientific">Granulicatella adiacens ATCC 49175</name>
    <dbReference type="NCBI Taxonomy" id="638301"/>
    <lineage>
        <taxon>Bacteria</taxon>
        <taxon>Bacillati</taxon>
        <taxon>Bacillota</taxon>
        <taxon>Bacilli</taxon>
        <taxon>Lactobacillales</taxon>
        <taxon>Carnobacteriaceae</taxon>
        <taxon>Granulicatella</taxon>
    </lineage>
</organism>
<dbReference type="GO" id="GO:0008982">
    <property type="term" value="F:protein-N(PI)-phosphohistidine-sugar phosphotransferase activity"/>
    <property type="evidence" value="ECO:0007669"/>
    <property type="project" value="InterPro"/>
</dbReference>
<evidence type="ECO:0000259" key="7">
    <source>
        <dbReference type="PROSITE" id="PS51099"/>
    </source>
</evidence>
<dbReference type="InterPro" id="IPR002178">
    <property type="entry name" value="PTS_EIIA_type-2_dom"/>
</dbReference>
<keyword evidence="2" id="KW-0677">Repeat</keyword>
<evidence type="ECO:0000256" key="2">
    <source>
        <dbReference type="ARBA" id="ARBA00022737"/>
    </source>
</evidence>
<dbReference type="InterPro" id="IPR036390">
    <property type="entry name" value="WH_DNA-bd_sf"/>
</dbReference>
<dbReference type="CDD" id="cd05568">
    <property type="entry name" value="PTS_IIB_bgl_like"/>
    <property type="match status" value="1"/>
</dbReference>
<evidence type="ECO:0000256" key="1">
    <source>
        <dbReference type="ARBA" id="ARBA00022679"/>
    </source>
</evidence>
<evidence type="ECO:0000313" key="10">
    <source>
        <dbReference type="Proteomes" id="UP000005926"/>
    </source>
</evidence>
<dbReference type="InterPro" id="IPR036388">
    <property type="entry name" value="WH-like_DNA-bd_sf"/>
</dbReference>
<dbReference type="HOGENOM" id="CLU_013442_3_1_9"/>
<evidence type="ECO:0000313" key="9">
    <source>
        <dbReference type="EMBL" id="EEW37624.1"/>
    </source>
</evidence>
<name>C8NF95_9LACT</name>
<dbReference type="SUPFAM" id="SSF52794">
    <property type="entry name" value="PTS system IIB component-like"/>
    <property type="match status" value="1"/>
</dbReference>
<evidence type="ECO:0000256" key="3">
    <source>
        <dbReference type="ARBA" id="ARBA00023015"/>
    </source>
</evidence>
<gene>
    <name evidence="9" type="ORF">HMPREF0444_0590</name>
</gene>
<dbReference type="eggNOG" id="COG3711">
    <property type="taxonomic scope" value="Bacteria"/>
</dbReference>
<dbReference type="Gene3D" id="3.40.50.2300">
    <property type="match status" value="1"/>
</dbReference>
<sequence length="650" mass="75636">MNARQIFLLEFLLKQNEYLSANQLSEKYGVSTKTVYQDIDKINYFLEEGALNSRIIKVPRKGIKLSADEERKRIHAFLLENKFESGAENYSPEYRELEIIKRLFINQDKLDIYEFAEEMYVTESTVHRDIDKLENNLGEFDLKIRIKHDRFYVDGDEWSIRKALHSYITQNPTIRSEEGLEGFFTKGDVEKCREAIDRLSQKYHHQFSDDYSWLLLTECLVFKKRTDQNNYLTKRTSNLINDLNHLEVYFFSGELLENIIDKPFSEISPYEIEAMAYSLLAYGFSIQSADYIQNIEEQVNELIEKVSSLLSLDLTKDKHLKLMLSNHISKMIFRLRNQIYITNPAIEEIKKQYSSLFNVIWIAIRDLGKYYEINIPNEELAFIVIHFQLAIEKILKPLNVGVICQNGIATSELIMSKLHKIFDADAKISNISVREIDFYDLSNIDLIISTISLPDITIPVIEVSPILTKGEIESIRSFYTDHMTDNYTLMRTSLDGRKFNMESLQTLIKTPKLVHVSVKNKKECIEKMIDECDLSNRRIQGFKESILERETLGSTSVYTGVALPHCDPRFVNQSELIFMTLDKPINWGKNNVKLIILIAVAENDIPIFKDSLIALYSVIENQELMNELVFMNNGDEIKERLLKEVSQNAK</sequence>
<dbReference type="InterPro" id="IPR036634">
    <property type="entry name" value="PRD_sf"/>
</dbReference>
<evidence type="ECO:0000256" key="5">
    <source>
        <dbReference type="ARBA" id="ARBA00023163"/>
    </source>
</evidence>
<dbReference type="SUPFAM" id="SSF46785">
    <property type="entry name" value="Winged helix' DNA-binding domain"/>
    <property type="match status" value="1"/>
</dbReference>
<dbReference type="InterPro" id="IPR036095">
    <property type="entry name" value="PTS_EIIB-like_sf"/>
</dbReference>
<dbReference type="SUPFAM" id="SSF63520">
    <property type="entry name" value="PTS-regulatory domain, PRD"/>
    <property type="match status" value="1"/>
</dbReference>
<proteinExistence type="predicted"/>
<evidence type="ECO:0000256" key="4">
    <source>
        <dbReference type="ARBA" id="ARBA00023159"/>
    </source>
</evidence>
<dbReference type="Gene3D" id="1.10.1790.10">
    <property type="entry name" value="PRD domain"/>
    <property type="match status" value="1"/>
</dbReference>
<dbReference type="PROSITE" id="PS51094">
    <property type="entry name" value="PTS_EIIA_TYPE_2"/>
    <property type="match status" value="1"/>
</dbReference>
<feature type="domain" description="PRD" evidence="8">
    <location>
        <begin position="290"/>
        <end position="397"/>
    </location>
</feature>
<protein>
    <submittedName>
        <fullName evidence="9">HTH domain protein</fullName>
    </submittedName>
</protein>
<dbReference type="PROSITE" id="PS51372">
    <property type="entry name" value="PRD_2"/>
    <property type="match status" value="1"/>
</dbReference>
<dbReference type="Proteomes" id="UP000005926">
    <property type="component" value="Unassembled WGS sequence"/>
</dbReference>
<keyword evidence="1" id="KW-0808">Transferase</keyword>
<reference evidence="9 10" key="1">
    <citation type="submission" date="2009-08" db="EMBL/GenBank/DDBJ databases">
        <authorList>
            <person name="Muzny D."/>
            <person name="Qin X."/>
            <person name="Deng J."/>
            <person name="Jiang H."/>
            <person name="Liu Y."/>
            <person name="Qu J."/>
            <person name="Song X.-Z."/>
            <person name="Zhang L."/>
            <person name="Thornton R."/>
            <person name="Coyle M."/>
            <person name="Francisco L."/>
            <person name="Jackson L."/>
            <person name="Javaid M."/>
            <person name="Korchina V."/>
            <person name="Kovar C."/>
            <person name="Mata R."/>
            <person name="Mathew T."/>
            <person name="Ngo R."/>
            <person name="Nguyen L."/>
            <person name="Nguyen N."/>
            <person name="Okwuonu G."/>
            <person name="Ongeri F."/>
            <person name="Pham C."/>
            <person name="Simmons D."/>
            <person name="Wilczek-Boney K."/>
            <person name="Hale W."/>
            <person name="Jakkamsetti A."/>
            <person name="Pham P."/>
            <person name="Ruth R."/>
            <person name="San Lucas F."/>
            <person name="Warren J."/>
            <person name="Zhang J."/>
            <person name="Zhao Z."/>
            <person name="Zhou C."/>
            <person name="Zhu D."/>
            <person name="Lee S."/>
            <person name="Bess C."/>
            <person name="Blankenburg K."/>
            <person name="Forbes L."/>
            <person name="Fu Q."/>
            <person name="Gubbala S."/>
            <person name="Hirani K."/>
            <person name="Jayaseelan J.C."/>
            <person name="Lara F."/>
            <person name="Munidasa M."/>
            <person name="Palculict T."/>
            <person name="Patil S."/>
            <person name="Pu L.-L."/>
            <person name="Saada N."/>
            <person name="Tang L."/>
            <person name="Weissenberger G."/>
            <person name="Zhu Y."/>
            <person name="Hemphill L."/>
            <person name="Shang Y."/>
            <person name="Youmans B."/>
            <person name="Ayvaz T."/>
            <person name="Ross M."/>
            <person name="Santibanez J."/>
            <person name="Aqrawi P."/>
            <person name="Gross S."/>
            <person name="Joshi V."/>
            <person name="Fowler G."/>
            <person name="Nazareth L."/>
            <person name="Reid J."/>
            <person name="Worley K."/>
            <person name="Petrosino J."/>
            <person name="Highlander S."/>
            <person name="Gibbs R."/>
        </authorList>
    </citation>
    <scope>NUCLEOTIDE SEQUENCE [LARGE SCALE GENOMIC DNA]</scope>
    <source>
        <strain evidence="9 10">ATCC 49175</strain>
    </source>
</reference>
<feature type="domain" description="PTS EIIA type-2" evidence="6">
    <location>
        <begin position="505"/>
        <end position="644"/>
    </location>
</feature>
<dbReference type="Pfam" id="PF00359">
    <property type="entry name" value="PTS_EIIA_2"/>
    <property type="match status" value="1"/>
</dbReference>
<dbReference type="GeneID" id="78413080"/>